<dbReference type="InterPro" id="IPR001387">
    <property type="entry name" value="Cro/C1-type_HTH"/>
</dbReference>
<proteinExistence type="predicted"/>
<dbReference type="Gene3D" id="1.10.260.40">
    <property type="entry name" value="lambda repressor-like DNA-binding domains"/>
    <property type="match status" value="1"/>
</dbReference>
<dbReference type="Pfam" id="PF01381">
    <property type="entry name" value="HTH_3"/>
    <property type="match status" value="1"/>
</dbReference>
<dbReference type="AlphaFoldDB" id="A0A927WL96"/>
<dbReference type="CDD" id="cd00093">
    <property type="entry name" value="HTH_XRE"/>
    <property type="match status" value="1"/>
</dbReference>
<dbReference type="PANTHER" id="PTHR36511:SF3">
    <property type="entry name" value="ANTITOXIN HIGA-2"/>
    <property type="match status" value="1"/>
</dbReference>
<keyword evidence="1" id="KW-0805">Transcription regulation</keyword>
<dbReference type="Proteomes" id="UP000772151">
    <property type="component" value="Unassembled WGS sequence"/>
</dbReference>
<gene>
    <name evidence="5" type="ORF">E7203_05140</name>
</gene>
<dbReference type="PANTHER" id="PTHR36511">
    <property type="entry name" value="MERR FAMILY BACTERIAL REGULATORY PROTEIN"/>
    <property type="match status" value="1"/>
</dbReference>
<sequence length="101" mass="11132">MSQAFDILSSALEEAIENEKAEQKFLTAETVSIEIEPLVQYTAEDIKAIRSKTGLTQSLFAKWFGVSTRTVEAWESGRNKPSGPSSRLLGLLQSNRLSIAN</sequence>
<dbReference type="GO" id="GO:0003677">
    <property type="term" value="F:DNA binding"/>
    <property type="evidence" value="ECO:0007669"/>
    <property type="project" value="UniProtKB-KW"/>
</dbReference>
<comment type="caution">
    <text evidence="5">The sequence shown here is derived from an EMBL/GenBank/DDBJ whole genome shotgun (WGS) entry which is preliminary data.</text>
</comment>
<evidence type="ECO:0000313" key="5">
    <source>
        <dbReference type="EMBL" id="MBE6084843.1"/>
    </source>
</evidence>
<evidence type="ECO:0000256" key="1">
    <source>
        <dbReference type="ARBA" id="ARBA00023015"/>
    </source>
</evidence>
<evidence type="ECO:0000256" key="3">
    <source>
        <dbReference type="ARBA" id="ARBA00023163"/>
    </source>
</evidence>
<evidence type="ECO:0000256" key="2">
    <source>
        <dbReference type="ARBA" id="ARBA00023125"/>
    </source>
</evidence>
<evidence type="ECO:0000259" key="4">
    <source>
        <dbReference type="PROSITE" id="PS50943"/>
    </source>
</evidence>
<keyword evidence="2" id="KW-0238">DNA-binding</keyword>
<organism evidence="5 6">
    <name type="scientific">Selenomonas ruminantium</name>
    <dbReference type="NCBI Taxonomy" id="971"/>
    <lineage>
        <taxon>Bacteria</taxon>
        <taxon>Bacillati</taxon>
        <taxon>Bacillota</taxon>
        <taxon>Negativicutes</taxon>
        <taxon>Selenomonadales</taxon>
        <taxon>Selenomonadaceae</taxon>
        <taxon>Selenomonas</taxon>
    </lineage>
</organism>
<name>A0A927WL96_SELRU</name>
<dbReference type="PROSITE" id="PS50943">
    <property type="entry name" value="HTH_CROC1"/>
    <property type="match status" value="1"/>
</dbReference>
<dbReference type="InterPro" id="IPR010982">
    <property type="entry name" value="Lambda_DNA-bd_dom_sf"/>
</dbReference>
<reference evidence="5" key="1">
    <citation type="submission" date="2019-04" db="EMBL/GenBank/DDBJ databases">
        <title>Evolution of Biomass-Degrading Anaerobic Consortia Revealed by Metagenomics.</title>
        <authorList>
            <person name="Peng X."/>
        </authorList>
    </citation>
    <scope>NUCLEOTIDE SEQUENCE</scope>
    <source>
        <strain evidence="5">SIG242</strain>
    </source>
</reference>
<dbReference type="EMBL" id="SVCA01000003">
    <property type="protein sequence ID" value="MBE6084843.1"/>
    <property type="molecule type" value="Genomic_DNA"/>
</dbReference>
<accession>A0A927WL96</accession>
<keyword evidence="3" id="KW-0804">Transcription</keyword>
<dbReference type="RefSeq" id="WP_303668894.1">
    <property type="nucleotide sequence ID" value="NZ_SVCA01000003.1"/>
</dbReference>
<dbReference type="InterPro" id="IPR052359">
    <property type="entry name" value="HTH-type_reg/antitoxin"/>
</dbReference>
<feature type="domain" description="HTH cro/C1-type" evidence="4">
    <location>
        <begin position="46"/>
        <end position="82"/>
    </location>
</feature>
<protein>
    <submittedName>
        <fullName evidence="5">Transcriptional regulator</fullName>
    </submittedName>
</protein>
<dbReference type="SUPFAM" id="SSF47413">
    <property type="entry name" value="lambda repressor-like DNA-binding domains"/>
    <property type="match status" value="1"/>
</dbReference>
<evidence type="ECO:0000313" key="6">
    <source>
        <dbReference type="Proteomes" id="UP000772151"/>
    </source>
</evidence>